<dbReference type="STRING" id="1121266.SAMN02745883_00972"/>
<dbReference type="Pfam" id="PF09685">
    <property type="entry name" value="MamF_MmsF"/>
    <property type="match status" value="1"/>
</dbReference>
<evidence type="ECO:0000313" key="6">
    <source>
        <dbReference type="EMBL" id="SHJ97681.1"/>
    </source>
</evidence>
<sequence length="109" mass="11871">MISTQQKLLSIAAHLGWIIGFPVLLPVLIFLLSKDDFVRQQAKEALCFQMAIVGAGIVLGILSFLLIGIPLLIIMGILASILPFVAAFKVLNGQKYSYPITGKYIAKKL</sequence>
<dbReference type="InterPro" id="IPR019109">
    <property type="entry name" value="MamF_MmsF"/>
</dbReference>
<keyword evidence="4 5" id="KW-0472">Membrane</keyword>
<keyword evidence="2 5" id="KW-0812">Transmembrane</keyword>
<evidence type="ECO:0000256" key="1">
    <source>
        <dbReference type="ARBA" id="ARBA00004141"/>
    </source>
</evidence>
<dbReference type="Proteomes" id="UP000184082">
    <property type="component" value="Unassembled WGS sequence"/>
</dbReference>
<name>A0A1M6NPK4_9FIRM</name>
<protein>
    <recommendedName>
        <fullName evidence="8">DUF4870 domain-containing protein</fullName>
    </recommendedName>
</protein>
<evidence type="ECO:0008006" key="8">
    <source>
        <dbReference type="Google" id="ProtNLM"/>
    </source>
</evidence>
<gene>
    <name evidence="6" type="ORF">SAMN02745883_00972</name>
</gene>
<feature type="transmembrane region" description="Helical" evidence="5">
    <location>
        <begin position="71"/>
        <end position="91"/>
    </location>
</feature>
<accession>A0A1M6NPK4</accession>
<evidence type="ECO:0000256" key="5">
    <source>
        <dbReference type="SAM" id="Phobius"/>
    </source>
</evidence>
<keyword evidence="3 5" id="KW-1133">Transmembrane helix</keyword>
<dbReference type="AlphaFoldDB" id="A0A1M6NPK4"/>
<evidence type="ECO:0000313" key="7">
    <source>
        <dbReference type="Proteomes" id="UP000184082"/>
    </source>
</evidence>
<reference evidence="6 7" key="1">
    <citation type="submission" date="2016-11" db="EMBL/GenBank/DDBJ databases">
        <authorList>
            <person name="Jaros S."/>
            <person name="Januszkiewicz K."/>
            <person name="Wedrychowicz H."/>
        </authorList>
    </citation>
    <scope>NUCLEOTIDE SEQUENCE [LARGE SCALE GENOMIC DNA]</scope>
    <source>
        <strain evidence="6 7">DSM 14501</strain>
    </source>
</reference>
<organism evidence="6 7">
    <name type="scientific">Caminicella sporogenes DSM 14501</name>
    <dbReference type="NCBI Taxonomy" id="1121266"/>
    <lineage>
        <taxon>Bacteria</taxon>
        <taxon>Bacillati</taxon>
        <taxon>Bacillota</taxon>
        <taxon>Clostridia</taxon>
        <taxon>Peptostreptococcales</taxon>
        <taxon>Caminicellaceae</taxon>
        <taxon>Caminicella</taxon>
    </lineage>
</organism>
<comment type="subcellular location">
    <subcellularLocation>
        <location evidence="1">Membrane</location>
        <topology evidence="1">Multi-pass membrane protein</topology>
    </subcellularLocation>
</comment>
<evidence type="ECO:0000256" key="3">
    <source>
        <dbReference type="ARBA" id="ARBA00022989"/>
    </source>
</evidence>
<proteinExistence type="predicted"/>
<evidence type="ECO:0000256" key="4">
    <source>
        <dbReference type="ARBA" id="ARBA00023136"/>
    </source>
</evidence>
<feature type="transmembrane region" description="Helical" evidence="5">
    <location>
        <begin position="12"/>
        <end position="33"/>
    </location>
</feature>
<dbReference type="EMBL" id="FRAJ01000006">
    <property type="protein sequence ID" value="SHJ97681.1"/>
    <property type="molecule type" value="Genomic_DNA"/>
</dbReference>
<evidence type="ECO:0000256" key="2">
    <source>
        <dbReference type="ARBA" id="ARBA00022692"/>
    </source>
</evidence>
<keyword evidence="7" id="KW-1185">Reference proteome</keyword>
<feature type="transmembrane region" description="Helical" evidence="5">
    <location>
        <begin position="45"/>
        <end position="65"/>
    </location>
</feature>
<dbReference type="RefSeq" id="WP_072966236.1">
    <property type="nucleotide sequence ID" value="NZ_FRAJ01000006.1"/>
</dbReference>